<proteinExistence type="predicted"/>
<accession>A0A382MPC8</accession>
<protein>
    <submittedName>
        <fullName evidence="2">Uncharacterized protein</fullName>
    </submittedName>
</protein>
<reference evidence="2" key="1">
    <citation type="submission" date="2018-05" db="EMBL/GenBank/DDBJ databases">
        <authorList>
            <person name="Lanie J.A."/>
            <person name="Ng W.-L."/>
            <person name="Kazmierczak K.M."/>
            <person name="Andrzejewski T.M."/>
            <person name="Davidsen T.M."/>
            <person name="Wayne K.J."/>
            <person name="Tettelin H."/>
            <person name="Glass J.I."/>
            <person name="Rusch D."/>
            <person name="Podicherti R."/>
            <person name="Tsui H.-C.T."/>
            <person name="Winkler M.E."/>
        </authorList>
    </citation>
    <scope>NUCLEOTIDE SEQUENCE</scope>
</reference>
<dbReference type="EMBL" id="UINC01094227">
    <property type="protein sequence ID" value="SVC49292.1"/>
    <property type="molecule type" value="Genomic_DNA"/>
</dbReference>
<name>A0A382MPC8_9ZZZZ</name>
<keyword evidence="1" id="KW-0472">Membrane</keyword>
<keyword evidence="1" id="KW-1133">Transmembrane helix</keyword>
<feature type="transmembrane region" description="Helical" evidence="1">
    <location>
        <begin position="55"/>
        <end position="73"/>
    </location>
</feature>
<feature type="transmembrane region" description="Helical" evidence="1">
    <location>
        <begin position="16"/>
        <end position="35"/>
    </location>
</feature>
<evidence type="ECO:0000313" key="2">
    <source>
        <dbReference type="EMBL" id="SVC49292.1"/>
    </source>
</evidence>
<gene>
    <name evidence="2" type="ORF">METZ01_LOCUS302146</name>
</gene>
<keyword evidence="1" id="KW-0812">Transmembrane</keyword>
<evidence type="ECO:0000256" key="1">
    <source>
        <dbReference type="SAM" id="Phobius"/>
    </source>
</evidence>
<dbReference type="AlphaFoldDB" id="A0A382MPC8"/>
<sequence>MIGNSDLKDRNDSRKILLSLTVLFIILILSIIFMFPQFFEILSTSTSTGLGLKDSAVVSFFVSLVLVTVLAMVSGDGLLGEVQFVVVGFLLFFIVFWLMIAWVF</sequence>
<feature type="transmembrane region" description="Helical" evidence="1">
    <location>
        <begin position="85"/>
        <end position="103"/>
    </location>
</feature>
<organism evidence="2">
    <name type="scientific">marine metagenome</name>
    <dbReference type="NCBI Taxonomy" id="408172"/>
    <lineage>
        <taxon>unclassified sequences</taxon>
        <taxon>metagenomes</taxon>
        <taxon>ecological metagenomes</taxon>
    </lineage>
</organism>